<evidence type="ECO:0000313" key="3">
    <source>
        <dbReference type="Proteomes" id="UP000528457"/>
    </source>
</evidence>
<gene>
    <name evidence="2" type="ORF">HNR48_002465</name>
</gene>
<dbReference type="EMBL" id="JACHHT010000002">
    <property type="protein sequence ID" value="MBB6522180.1"/>
    <property type="molecule type" value="Genomic_DNA"/>
</dbReference>
<dbReference type="InParanoid" id="A0A7X0MWH4"/>
<keyword evidence="3" id="KW-1185">Reference proteome</keyword>
<sequence length="308" mass="35344">MLILHNKMISPFSEKVRLMLGYSCLKWQSVQAPVVPPRPSLDPILQGYRRIPVAQIGADYFCDTRLIAEEIAQLSACPELSPLQLNQEQLTLSERIDSEHFLHCVNTLSAWPVIRKVFREVPIRDIWAYLKDKKHLRDHASPEAIKLISSRAESLQNWTEHLEHLEQIIKGPFILGEQPSYLDFCAYHMIWFRESIHANEAWSGRPQLKHWFQHMHAIGHGDCSELSAEQAIHAARDQAREVSEHYVHSDLIGQSVSIFSKDILLGPTTGVLVGEDKERWIIAKHTDLVGTIHIHFSKFSCNLTREPC</sequence>
<dbReference type="Pfam" id="PF13410">
    <property type="entry name" value="GST_C_2"/>
    <property type="match status" value="1"/>
</dbReference>
<dbReference type="Gene3D" id="3.40.30.110">
    <property type="match status" value="2"/>
</dbReference>
<organism evidence="2 3">
    <name type="scientific">Pseudoteredinibacter isoporae</name>
    <dbReference type="NCBI Taxonomy" id="570281"/>
    <lineage>
        <taxon>Bacteria</taxon>
        <taxon>Pseudomonadati</taxon>
        <taxon>Pseudomonadota</taxon>
        <taxon>Gammaproteobacteria</taxon>
        <taxon>Cellvibrionales</taxon>
        <taxon>Cellvibrionaceae</taxon>
        <taxon>Pseudoteredinibacter</taxon>
    </lineage>
</organism>
<dbReference type="RefSeq" id="WP_166846552.1">
    <property type="nucleotide sequence ID" value="NZ_JAAONY010000002.1"/>
</dbReference>
<keyword evidence="2" id="KW-0808">Transferase</keyword>
<dbReference type="GO" id="GO:0016740">
    <property type="term" value="F:transferase activity"/>
    <property type="evidence" value="ECO:0007669"/>
    <property type="project" value="UniProtKB-KW"/>
</dbReference>
<reference evidence="2 3" key="1">
    <citation type="submission" date="2020-08" db="EMBL/GenBank/DDBJ databases">
        <title>Genomic Encyclopedia of Type Strains, Phase IV (KMG-IV): sequencing the most valuable type-strain genomes for metagenomic binning, comparative biology and taxonomic classification.</title>
        <authorList>
            <person name="Goeker M."/>
        </authorList>
    </citation>
    <scope>NUCLEOTIDE SEQUENCE [LARGE SCALE GENOMIC DNA]</scope>
    <source>
        <strain evidence="2 3">DSM 22368</strain>
    </source>
</reference>
<feature type="domain" description="GST N-terminal" evidence="1">
    <location>
        <begin position="4"/>
        <end position="75"/>
    </location>
</feature>
<dbReference type="Proteomes" id="UP000528457">
    <property type="component" value="Unassembled WGS sequence"/>
</dbReference>
<protein>
    <submittedName>
        <fullName evidence="2">Glutathione S-transferase</fullName>
    </submittedName>
</protein>
<dbReference type="AlphaFoldDB" id="A0A7X0MWH4"/>
<accession>A0A7X0MWH4</accession>
<dbReference type="InterPro" id="IPR004045">
    <property type="entry name" value="Glutathione_S-Trfase_N"/>
</dbReference>
<name>A0A7X0MWH4_9GAMM</name>
<dbReference type="SUPFAM" id="SSF47616">
    <property type="entry name" value="GST C-terminal domain-like"/>
    <property type="match status" value="1"/>
</dbReference>
<evidence type="ECO:0000259" key="1">
    <source>
        <dbReference type="Pfam" id="PF13417"/>
    </source>
</evidence>
<proteinExistence type="predicted"/>
<dbReference type="Pfam" id="PF13417">
    <property type="entry name" value="GST_N_3"/>
    <property type="match status" value="1"/>
</dbReference>
<comment type="caution">
    <text evidence="2">The sequence shown here is derived from an EMBL/GenBank/DDBJ whole genome shotgun (WGS) entry which is preliminary data.</text>
</comment>
<dbReference type="SUPFAM" id="SSF52833">
    <property type="entry name" value="Thioredoxin-like"/>
    <property type="match status" value="1"/>
</dbReference>
<evidence type="ECO:0000313" key="2">
    <source>
        <dbReference type="EMBL" id="MBB6522180.1"/>
    </source>
</evidence>
<dbReference type="InterPro" id="IPR036282">
    <property type="entry name" value="Glutathione-S-Trfase_C_sf"/>
</dbReference>
<dbReference type="InterPro" id="IPR036249">
    <property type="entry name" value="Thioredoxin-like_sf"/>
</dbReference>